<comment type="caution">
    <text evidence="2">The sequence shown here is derived from an EMBL/GenBank/DDBJ whole genome shotgun (WGS) entry which is preliminary data.</text>
</comment>
<organism evidence="2 3">
    <name type="scientific">Corynebacterium glucuronolyticum ATCC 51866</name>
    <dbReference type="NCBI Taxonomy" id="548478"/>
    <lineage>
        <taxon>Bacteria</taxon>
        <taxon>Bacillati</taxon>
        <taxon>Actinomycetota</taxon>
        <taxon>Actinomycetes</taxon>
        <taxon>Mycobacteriales</taxon>
        <taxon>Corynebacteriaceae</taxon>
        <taxon>Corynebacterium</taxon>
    </lineage>
</organism>
<dbReference type="EMBL" id="ACHF01000020">
    <property type="protein sequence ID" value="EEI63899.1"/>
    <property type="molecule type" value="Genomic_DNA"/>
</dbReference>
<protein>
    <submittedName>
        <fullName evidence="2">Uncharacterized protein</fullName>
    </submittedName>
</protein>
<keyword evidence="3" id="KW-1185">Reference proteome</keyword>
<dbReference type="Proteomes" id="UP000006237">
    <property type="component" value="Unassembled WGS sequence"/>
</dbReference>
<gene>
    <name evidence="2" type="ORF">HMPREF0293_0695</name>
</gene>
<evidence type="ECO:0000313" key="3">
    <source>
        <dbReference type="Proteomes" id="UP000006237"/>
    </source>
</evidence>
<evidence type="ECO:0000256" key="1">
    <source>
        <dbReference type="SAM" id="Phobius"/>
    </source>
</evidence>
<sequence length="48" mass="5433">MTKGTRLWGSRCDCLGIPEIGYHIPVTFVWAGVWLGWWVLFLPAAGDR</sequence>
<proteinExistence type="predicted"/>
<evidence type="ECO:0000313" key="2">
    <source>
        <dbReference type="EMBL" id="EEI63899.1"/>
    </source>
</evidence>
<keyword evidence="1" id="KW-1133">Transmembrane helix</keyword>
<keyword evidence="1" id="KW-0812">Transmembrane</keyword>
<accession>A0ABM9XRT2</accession>
<name>A0ABM9XRT2_9CORY</name>
<keyword evidence="1" id="KW-0472">Membrane</keyword>
<reference evidence="2 3" key="1">
    <citation type="submission" date="2009-01" db="EMBL/GenBank/DDBJ databases">
        <authorList>
            <person name="Qin X."/>
            <person name="Bachman B."/>
            <person name="Battles P."/>
            <person name="Bell A."/>
            <person name="Bess C."/>
            <person name="Bickham C."/>
            <person name="Chaboub L."/>
            <person name="Chen D."/>
            <person name="Coyle M."/>
            <person name="Deiros D.R."/>
            <person name="Dinh H."/>
            <person name="Forbes L."/>
            <person name="Fowler G."/>
            <person name="Francisco L."/>
            <person name="Fu Q."/>
            <person name="Gubbala S."/>
            <person name="Hale W."/>
            <person name="Han Y."/>
            <person name="Hemphill L."/>
            <person name="Highlander S.K."/>
            <person name="Hirani K."/>
            <person name="Hogues M."/>
            <person name="Jackson L."/>
            <person name="Jakkamsetti A."/>
            <person name="Javaid M."/>
            <person name="Jiang H."/>
            <person name="Korchina V."/>
            <person name="Kovar C."/>
            <person name="Lara F."/>
            <person name="Lee S."/>
            <person name="Mata R."/>
            <person name="Mathew T."/>
            <person name="Moen C."/>
            <person name="Morales K."/>
            <person name="Munidasa M."/>
            <person name="Nazareth L."/>
            <person name="Ngo R."/>
            <person name="Nguyen L."/>
            <person name="Okwuonu G."/>
            <person name="Ongeri F."/>
            <person name="Patil S."/>
            <person name="Petrosino J."/>
            <person name="Pham C."/>
            <person name="Pham P."/>
            <person name="Pu L.-L."/>
            <person name="Puazo M."/>
            <person name="Raj R."/>
            <person name="Reid J."/>
            <person name="Rouhana J."/>
            <person name="Saada N."/>
            <person name="Shang Y."/>
            <person name="Simmons D."/>
            <person name="Thornton R."/>
            <person name="Warren J."/>
            <person name="Weissenberger G."/>
            <person name="Zhang J."/>
            <person name="Zhang L."/>
            <person name="Zhou C."/>
            <person name="Zhu D."/>
            <person name="Muzny D."/>
            <person name="Worley K."/>
            <person name="Gibbs R."/>
        </authorList>
    </citation>
    <scope>NUCLEOTIDE SEQUENCE [LARGE SCALE GENOMIC DNA]</scope>
    <source>
        <strain evidence="2 3">ATCC 51866</strain>
    </source>
</reference>
<feature type="transmembrane region" description="Helical" evidence="1">
    <location>
        <begin position="20"/>
        <end position="42"/>
    </location>
</feature>